<dbReference type="EMBL" id="UZAN01057998">
    <property type="protein sequence ID" value="VDP91871.1"/>
    <property type="molecule type" value="Genomic_DNA"/>
</dbReference>
<keyword evidence="2" id="KW-1185">Reference proteome</keyword>
<reference evidence="1 2" key="2">
    <citation type="submission" date="2018-11" db="EMBL/GenBank/DDBJ databases">
        <authorList>
            <consortium name="Pathogen Informatics"/>
        </authorList>
    </citation>
    <scope>NUCLEOTIDE SEQUENCE [LARGE SCALE GENOMIC DNA]</scope>
    <source>
        <strain evidence="1 2">Egypt</strain>
    </source>
</reference>
<name>A0A183B5W4_9TREM</name>
<evidence type="ECO:0000313" key="1">
    <source>
        <dbReference type="EMBL" id="VDP91871.1"/>
    </source>
</evidence>
<dbReference type="WBParaSite" id="ECPE_0001463901-mRNA-1">
    <property type="protein sequence ID" value="ECPE_0001463901-mRNA-1"/>
    <property type="gene ID" value="ECPE_0001463901"/>
</dbReference>
<gene>
    <name evidence="1" type="ORF">ECPE_LOCUS14599</name>
</gene>
<evidence type="ECO:0000313" key="2">
    <source>
        <dbReference type="Proteomes" id="UP000272942"/>
    </source>
</evidence>
<proteinExistence type="predicted"/>
<dbReference type="OrthoDB" id="6313056at2759"/>
<organism evidence="3">
    <name type="scientific">Echinostoma caproni</name>
    <dbReference type="NCBI Taxonomy" id="27848"/>
    <lineage>
        <taxon>Eukaryota</taxon>
        <taxon>Metazoa</taxon>
        <taxon>Spiralia</taxon>
        <taxon>Lophotrochozoa</taxon>
        <taxon>Platyhelminthes</taxon>
        <taxon>Trematoda</taxon>
        <taxon>Digenea</taxon>
        <taxon>Plagiorchiida</taxon>
        <taxon>Echinostomata</taxon>
        <taxon>Echinostomatoidea</taxon>
        <taxon>Echinostomatidae</taxon>
        <taxon>Echinostoma</taxon>
    </lineage>
</organism>
<dbReference type="AlphaFoldDB" id="A0A183B5W4"/>
<protein>
    <submittedName>
        <fullName evidence="3">DUF295 domain-containing protein</fullName>
    </submittedName>
</protein>
<accession>A0A183B5W4</accession>
<evidence type="ECO:0000313" key="3">
    <source>
        <dbReference type="WBParaSite" id="ECPE_0001463901-mRNA-1"/>
    </source>
</evidence>
<dbReference type="Proteomes" id="UP000272942">
    <property type="component" value="Unassembled WGS sequence"/>
</dbReference>
<sequence length="261" mass="30084">MHEVHYVRLSFEELSMDAFVARIEATMDGGAFIDVQNANFIRQHDQAYIFAFDGPISSRGLRIVPARSVVLRRNVPHSVQIFGVSIARDLHTFDPCLAYFPFNYPFLPRLPTDMLHFNRSYLAVGEKLVLCYLWVSPVESSKTKMKCLCATEKPEPTFILLGPMVSQVLSYQHEENLFFGLGPERMSIVKSHNLQWPWIGINLYRYQIDGLDKGVTRATYLPWEATEDFNPYVTGSKCKRYSHGNWHRESINVQTLDETIN</sequence>
<reference evidence="3" key="1">
    <citation type="submission" date="2016-06" db="UniProtKB">
        <authorList>
            <consortium name="WormBaseParasite"/>
        </authorList>
    </citation>
    <scope>IDENTIFICATION</scope>
</reference>